<dbReference type="SUPFAM" id="SSF54001">
    <property type="entry name" value="Cysteine proteinases"/>
    <property type="match status" value="1"/>
</dbReference>
<feature type="chain" id="PRO_5046056390" evidence="2">
    <location>
        <begin position="32"/>
        <end position="444"/>
    </location>
</feature>
<dbReference type="Proteomes" id="UP001432039">
    <property type="component" value="Chromosome"/>
</dbReference>
<evidence type="ECO:0000313" key="3">
    <source>
        <dbReference type="EMBL" id="WUQ14783.1"/>
    </source>
</evidence>
<dbReference type="SUPFAM" id="SSF69318">
    <property type="entry name" value="Integrin alpha N-terminal domain"/>
    <property type="match status" value="1"/>
</dbReference>
<accession>A0ABZ1TIQ7</accession>
<feature type="region of interest" description="Disordered" evidence="1">
    <location>
        <begin position="49"/>
        <end position="74"/>
    </location>
</feature>
<keyword evidence="4" id="KW-1185">Reference proteome</keyword>
<feature type="compositionally biased region" description="Basic and acidic residues" evidence="1">
    <location>
        <begin position="50"/>
        <end position="62"/>
    </location>
</feature>
<reference evidence="3" key="1">
    <citation type="submission" date="2022-10" db="EMBL/GenBank/DDBJ databases">
        <title>The complete genomes of actinobacterial strains from the NBC collection.</title>
        <authorList>
            <person name="Joergensen T.S."/>
            <person name="Alvarez Arevalo M."/>
            <person name="Sterndorff E.B."/>
            <person name="Faurdal D."/>
            <person name="Vuksanovic O."/>
            <person name="Mourched A.-S."/>
            <person name="Charusanti P."/>
            <person name="Shaw S."/>
            <person name="Blin K."/>
            <person name="Weber T."/>
        </authorList>
    </citation>
    <scope>NUCLEOTIDE SEQUENCE</scope>
    <source>
        <strain evidence="3">NBC_00248</strain>
    </source>
</reference>
<evidence type="ECO:0000256" key="1">
    <source>
        <dbReference type="SAM" id="MobiDB-lite"/>
    </source>
</evidence>
<feature type="signal peptide" evidence="2">
    <location>
        <begin position="1"/>
        <end position="31"/>
    </location>
</feature>
<dbReference type="Gene3D" id="3.90.1720.10">
    <property type="entry name" value="endopeptidase domain like (from Nostoc punctiforme)"/>
    <property type="match status" value="1"/>
</dbReference>
<sequence>MPSKSNVARATGTLVALSLATAGLASAPVNAAQVDAPSAAAVAAAAATADVERPQGKPEPLKTEGAGKSTFSGAAAAQSAGAPITRSSVIARAKTWVDAQVPYSMNNYRDGYRTDCSGLVSMAWNLGTSAWTGNLDTFADRISKNDLRKGDMLLFHNPSNPERGSHVTIFEQWTDSSHTSYIGIEQTPPHAVRRVIPYAYFNNSSSYIPYRYKNIIEDAKPTNAGVYRPAESKFYVADRTGGVYGWSGFGVPGDKPLTGDWNGDGQDTFGVYRPGDQTFHLSNDNATAAVSVTYGSPGDIPLVGDWDGDGKASIGVYHPADQTFYLSNDNRVAAYAIQMGVGGDTPMTGDWNGDGKDTIGVYRGSDQTFYLTDSQNSAPVNHQVRFGNPGDIPIKGDWNGDGTDKVGVYQIAGSDFVGAGKDSDQAIYNVRFGVPGDVPITGQW</sequence>
<gene>
    <name evidence="3" type="ORF">OG517_27105</name>
</gene>
<dbReference type="RefSeq" id="WP_328963454.1">
    <property type="nucleotide sequence ID" value="NZ_CP108090.1"/>
</dbReference>
<keyword evidence="2" id="KW-0732">Signal</keyword>
<name>A0ABZ1TIQ7_STRVG</name>
<protein>
    <submittedName>
        <fullName evidence="3">NlpC/P60 family protein</fullName>
    </submittedName>
</protein>
<evidence type="ECO:0000256" key="2">
    <source>
        <dbReference type="SAM" id="SignalP"/>
    </source>
</evidence>
<dbReference type="InterPro" id="IPR038765">
    <property type="entry name" value="Papain-like_cys_pep_sf"/>
</dbReference>
<dbReference type="EMBL" id="CP108090">
    <property type="protein sequence ID" value="WUQ14783.1"/>
    <property type="molecule type" value="Genomic_DNA"/>
</dbReference>
<evidence type="ECO:0000313" key="4">
    <source>
        <dbReference type="Proteomes" id="UP001432039"/>
    </source>
</evidence>
<dbReference type="InterPro" id="IPR028994">
    <property type="entry name" value="Integrin_alpha_N"/>
</dbReference>
<proteinExistence type="predicted"/>
<organism evidence="3 4">
    <name type="scientific">Streptomyces virginiae</name>
    <name type="common">Streptomyces cinnamonensis</name>
    <dbReference type="NCBI Taxonomy" id="1961"/>
    <lineage>
        <taxon>Bacteria</taxon>
        <taxon>Bacillati</taxon>
        <taxon>Actinomycetota</taxon>
        <taxon>Actinomycetes</taxon>
        <taxon>Kitasatosporales</taxon>
        <taxon>Streptomycetaceae</taxon>
        <taxon>Streptomyces</taxon>
    </lineage>
</organism>